<dbReference type="AlphaFoldDB" id="L7JSP3"/>
<feature type="non-terminal residue" evidence="1">
    <location>
        <position position="1"/>
    </location>
</feature>
<dbReference type="EMBL" id="JH994047">
    <property type="protein sequence ID" value="ELQ74315.1"/>
    <property type="molecule type" value="Genomic_DNA"/>
</dbReference>
<accession>L7JSP3</accession>
<name>L7JSP3_TRAHO</name>
<evidence type="ECO:0000313" key="2">
    <source>
        <dbReference type="Proteomes" id="UP000011185"/>
    </source>
</evidence>
<keyword evidence="2" id="KW-1185">Reference proteome</keyword>
<sequence>VALMSGAKTNKSRKFNIPKIESDASHDIKPSSLQNKCNVVENVLDESQNFIKRPKKMLELLFVTWQDRESSNLKNKNGRKDYYTDNNVSFRFSELKERFIDFRGRYTSYL</sequence>
<dbReference type="HOGENOM" id="CLU_2177192_0_0_1"/>
<dbReference type="Proteomes" id="UP000011185">
    <property type="component" value="Unassembled WGS sequence"/>
</dbReference>
<reference evidence="1 2" key="1">
    <citation type="journal article" date="2012" name="PLoS Pathog.">
        <title>The genome of the obligate intracellular parasite Trachipleistophora hominis: new insights into microsporidian genome dynamics and reductive evolution.</title>
        <authorList>
            <person name="Heinz E."/>
            <person name="Williams T.A."/>
            <person name="Nakjang S."/>
            <person name="Noel C.J."/>
            <person name="Swan D.C."/>
            <person name="Goldberg A.V."/>
            <person name="Harris S.R."/>
            <person name="Weinmaier T."/>
            <person name="Markert S."/>
            <person name="Becher D."/>
            <person name="Bernhardt J."/>
            <person name="Dagan T."/>
            <person name="Hacker C."/>
            <person name="Lucocq J.M."/>
            <person name="Schweder T."/>
            <person name="Rattei T."/>
            <person name="Hall N."/>
            <person name="Hirt R.P."/>
            <person name="Embley T.M."/>
        </authorList>
    </citation>
    <scope>NUCLEOTIDE SEQUENCE [LARGE SCALE GENOMIC DNA]</scope>
</reference>
<gene>
    <name evidence="1" type="ORF">THOM_2758</name>
</gene>
<evidence type="ECO:0000313" key="1">
    <source>
        <dbReference type="EMBL" id="ELQ74315.1"/>
    </source>
</evidence>
<proteinExistence type="predicted"/>
<protein>
    <submittedName>
        <fullName evidence="1">Uncharacterized protein</fullName>
    </submittedName>
</protein>
<dbReference type="InParanoid" id="L7JSP3"/>
<dbReference type="VEuPathDB" id="MicrosporidiaDB:THOM_2758"/>
<organism evidence="1 2">
    <name type="scientific">Trachipleistophora hominis</name>
    <name type="common">Microsporidian parasite</name>
    <dbReference type="NCBI Taxonomy" id="72359"/>
    <lineage>
        <taxon>Eukaryota</taxon>
        <taxon>Fungi</taxon>
        <taxon>Fungi incertae sedis</taxon>
        <taxon>Microsporidia</taxon>
        <taxon>Pleistophoridae</taxon>
        <taxon>Trachipleistophora</taxon>
    </lineage>
</organism>